<keyword evidence="3" id="KW-0813">Transport</keyword>
<keyword evidence="4" id="KW-0963">Cytoplasm</keyword>
<keyword evidence="6" id="KW-0653">Protein transport</keyword>
<dbReference type="InterPro" id="IPR034085">
    <property type="entry name" value="TOG"/>
</dbReference>
<name>A0ABI8A2T7_FELCA</name>
<reference evidence="10" key="2">
    <citation type="submission" date="2025-08" db="UniProtKB">
        <authorList>
            <consortium name="Ensembl"/>
        </authorList>
    </citation>
    <scope>IDENTIFICATION</scope>
    <source>
        <strain evidence="10">breed Abyssinian</strain>
    </source>
</reference>
<dbReference type="InterPro" id="IPR011989">
    <property type="entry name" value="ARM-like"/>
</dbReference>
<feature type="repeat" description="HEAT" evidence="8">
    <location>
        <begin position="897"/>
        <end position="935"/>
    </location>
</feature>
<gene>
    <name evidence="10" type="primary">IPO4</name>
</gene>
<reference evidence="10" key="3">
    <citation type="submission" date="2025-09" db="UniProtKB">
        <authorList>
            <consortium name="Ensembl"/>
        </authorList>
    </citation>
    <scope>IDENTIFICATION</scope>
    <source>
        <strain evidence="10">breed Abyssinian</strain>
    </source>
</reference>
<evidence type="ECO:0000256" key="1">
    <source>
        <dbReference type="ARBA" id="ARBA00004123"/>
    </source>
</evidence>
<dbReference type="InterPro" id="IPR058584">
    <property type="entry name" value="IMB1_TNPO1-like_TPR"/>
</dbReference>
<dbReference type="GeneID" id="101101475"/>
<dbReference type="Proteomes" id="UP000823872">
    <property type="component" value="Chromosome B3"/>
</dbReference>
<dbReference type="SUPFAM" id="SSF48371">
    <property type="entry name" value="ARM repeat"/>
    <property type="match status" value="2"/>
</dbReference>
<protein>
    <recommendedName>
        <fullName evidence="9">Importin N-terminal domain-containing protein</fullName>
    </recommendedName>
</protein>
<dbReference type="InterPro" id="IPR021133">
    <property type="entry name" value="HEAT_type_2"/>
</dbReference>
<dbReference type="Pfam" id="PF13513">
    <property type="entry name" value="HEAT_EZ"/>
    <property type="match status" value="1"/>
</dbReference>
<feature type="domain" description="Importin N-terminal" evidence="9">
    <location>
        <begin position="24"/>
        <end position="90"/>
    </location>
</feature>
<evidence type="ECO:0000256" key="2">
    <source>
        <dbReference type="ARBA" id="ARBA00004496"/>
    </source>
</evidence>
<evidence type="ECO:0000256" key="6">
    <source>
        <dbReference type="ARBA" id="ARBA00022927"/>
    </source>
</evidence>
<dbReference type="GeneTree" id="ENSGT00550000075074"/>
<dbReference type="PROSITE" id="PS50166">
    <property type="entry name" value="IMPORTIN_B_NT"/>
    <property type="match status" value="1"/>
</dbReference>
<dbReference type="PANTHER" id="PTHR10527">
    <property type="entry name" value="IMPORTIN BETA"/>
    <property type="match status" value="1"/>
</dbReference>
<dbReference type="Pfam" id="PF25574">
    <property type="entry name" value="TPR_IMB1"/>
    <property type="match status" value="1"/>
</dbReference>
<dbReference type="Pfam" id="PF03810">
    <property type="entry name" value="IBN_N"/>
    <property type="match status" value="1"/>
</dbReference>
<accession>A0ABI8A2T7</accession>
<keyword evidence="11" id="KW-1185">Reference proteome</keyword>
<comment type="subcellular location">
    <subcellularLocation>
        <location evidence="2">Cytoplasm</location>
    </subcellularLocation>
    <subcellularLocation>
        <location evidence="1">Nucleus</location>
    </subcellularLocation>
</comment>
<dbReference type="PROSITE" id="PS50077">
    <property type="entry name" value="HEAT_REPEAT"/>
    <property type="match status" value="1"/>
</dbReference>
<organism evidence="10 11">
    <name type="scientific">Felis catus</name>
    <name type="common">Cat</name>
    <name type="synonym">Felis silvestris catus</name>
    <dbReference type="NCBI Taxonomy" id="9685"/>
    <lineage>
        <taxon>Eukaryota</taxon>
        <taxon>Metazoa</taxon>
        <taxon>Chordata</taxon>
        <taxon>Craniata</taxon>
        <taxon>Vertebrata</taxon>
        <taxon>Euteleostomi</taxon>
        <taxon>Mammalia</taxon>
        <taxon>Eutheria</taxon>
        <taxon>Laurasiatheria</taxon>
        <taxon>Carnivora</taxon>
        <taxon>Feliformia</taxon>
        <taxon>Felidae</taxon>
        <taxon>Felinae</taxon>
        <taxon>Felis</taxon>
    </lineage>
</organism>
<evidence type="ECO:0000313" key="10">
    <source>
        <dbReference type="Ensembl" id="ENSFCTP00005053571.1"/>
    </source>
</evidence>
<dbReference type="InterPro" id="IPR001494">
    <property type="entry name" value="Importin-beta_N"/>
</dbReference>
<evidence type="ECO:0000256" key="7">
    <source>
        <dbReference type="ARBA" id="ARBA00023242"/>
    </source>
</evidence>
<evidence type="ECO:0000256" key="5">
    <source>
        <dbReference type="ARBA" id="ARBA00022737"/>
    </source>
</evidence>
<dbReference type="InterPro" id="IPR040122">
    <property type="entry name" value="Importin_beta"/>
</dbReference>
<dbReference type="InterPro" id="IPR016024">
    <property type="entry name" value="ARM-type_fold"/>
</dbReference>
<dbReference type="SMART" id="SM01349">
    <property type="entry name" value="TOG"/>
    <property type="match status" value="1"/>
</dbReference>
<dbReference type="Ensembl" id="ENSFCTT00005076348.1">
    <property type="protein sequence ID" value="ENSFCTP00005053571.1"/>
    <property type="gene ID" value="ENSFCTG00005026801.1"/>
</dbReference>
<reference evidence="10 11" key="1">
    <citation type="submission" date="2021-02" db="EMBL/GenBank/DDBJ databases">
        <title>Safari Cat Assemblies.</title>
        <authorList>
            <person name="Bredemeyer K.R."/>
            <person name="Murphy W.J."/>
        </authorList>
    </citation>
    <scope>NUCLEOTIDE SEQUENCE [LARGE SCALE GENOMIC DNA]</scope>
</reference>
<evidence type="ECO:0000313" key="11">
    <source>
        <dbReference type="Proteomes" id="UP000823872"/>
    </source>
</evidence>
<proteinExistence type="predicted"/>
<evidence type="ECO:0000256" key="8">
    <source>
        <dbReference type="PROSITE-ProRule" id="PRU00103"/>
    </source>
</evidence>
<evidence type="ECO:0000259" key="9">
    <source>
        <dbReference type="PROSITE" id="PS50166"/>
    </source>
</evidence>
<keyword evidence="7" id="KW-0539">Nucleus</keyword>
<dbReference type="SMART" id="SM00913">
    <property type="entry name" value="IBN_N"/>
    <property type="match status" value="1"/>
</dbReference>
<sequence>MEPAGLEQILRELLLPDTERIRRATEQLQTVLRDPAALPALCDLLASAADPQIRQFSAVLTRRRLSTHWRRLTAEHRESLKSLVLSAFQRETQHSVSLSLAQLSATIFRKEGLEAWPQLMQLLQHSTHSPHIPEREMGLLLLSVVVTSRPEAFQPHHRELLRLLNETLGEVGSPGLLFYSLRTLTTMAPYLGTDDVPLARMLVPKLIVAMQTLIPVDEAKACEAVEALDELLESEVPIITSHLSEVLTFCLEVAKNVALGDAIRVRILCCLTFLVKVKSKALLKNHLLPPLLHTLFPIMAAEPPLGQLDPEDQDSEEEEVEIGLVGETPKHFAVQVVDMLALHLPPEKLCPLLMPMLEEALRSERPYQRKAGLLVLAVLSDGAGDHIRQRLLSPLLQIVCKGLEDPSQVVRNAALFALGQFSENLQPHISSYSGEVMPLLLAYLKSVPSGHTNHLAKACYALENFVENLGPKVQPYLPELMECMLQPLRNPSSSRAKELAVSALGAIATAAQASLLPYFPTIMEHLREFLLTGHEDLQPVQIQSLETLGVLARAVGEPMRPLAEECCQLGLGLCDQVDDPDLRRCTYSLFAALSGLMGEGLAPHLPQITTLMLLSLRSTEGIVPQYDGSASFLLFDESDGEEEEELMDKDEEEEEDSEISGYSVENAFFDEKEDTCAALGEISVNTSVAFLPYMETVFEEVFKLLECPHLNVRKAAHEALGQFCCALHKACQSCPSEPNTAALQTALARVVPSYMQAVNVERERQVVMAVLEALTGVLRGCGPLALQPPGRLAELCNMLKAVLQRKIACQDTDEEEEEEDQAEYDAMLLEHAGEAIPALAAAAGGDAFAPFFAGFLPLLLCKTKQGCTVAEKSFAVGTLAESIQGLGGASAQFVSRLLPVLLSTAREADPEVRSNAIFGLGVLAEHGGRPAQEHFPKLLGLLLPLLARERHDRVRDNICGALARLLMASPTRKPEPQVLAALLHALPLKEDLEEWVTIGHLFSFLYQSSPDQVVDVAPELLRICSLILADNKIPPDTKAALLLLLTFLARQHTDSFHSALGSLPGDKAQELQAVLGLT</sequence>
<dbReference type="RefSeq" id="XP_003987556.5">
    <property type="nucleotide sequence ID" value="XM_003987507.6"/>
</dbReference>
<dbReference type="Pfam" id="PF25780">
    <property type="entry name" value="TPR_IPO5"/>
    <property type="match status" value="1"/>
</dbReference>
<dbReference type="InterPro" id="IPR057672">
    <property type="entry name" value="TPR_IPO4/5"/>
</dbReference>
<evidence type="ECO:0000256" key="3">
    <source>
        <dbReference type="ARBA" id="ARBA00022448"/>
    </source>
</evidence>
<dbReference type="Gene3D" id="1.25.10.10">
    <property type="entry name" value="Leucine-rich Repeat Variant"/>
    <property type="match status" value="1"/>
</dbReference>
<keyword evidence="5" id="KW-0677">Repeat</keyword>
<evidence type="ECO:0000256" key="4">
    <source>
        <dbReference type="ARBA" id="ARBA00022490"/>
    </source>
</evidence>